<proteinExistence type="inferred from homology"/>
<accession>V3YXT8</accession>
<dbReference type="PANTHER" id="PTHR43943:SF2">
    <property type="entry name" value="DEHYDROGENASE_REDUCTASE 4"/>
    <property type="match status" value="1"/>
</dbReference>
<dbReference type="FunFam" id="3.40.50.720:FF:000084">
    <property type="entry name" value="Short-chain dehydrogenase reductase"/>
    <property type="match status" value="1"/>
</dbReference>
<dbReference type="EMBL" id="KB203854">
    <property type="protein sequence ID" value="ESO82883.1"/>
    <property type="molecule type" value="Genomic_DNA"/>
</dbReference>
<dbReference type="PANTHER" id="PTHR43943">
    <property type="entry name" value="DEHYDROGENASE/REDUCTASE (SDR FAMILY) MEMBER 4"/>
    <property type="match status" value="1"/>
</dbReference>
<keyword evidence="2" id="KW-0560">Oxidoreductase</keyword>
<dbReference type="PRINTS" id="PR00080">
    <property type="entry name" value="SDRFAMILY"/>
</dbReference>
<dbReference type="InterPro" id="IPR036291">
    <property type="entry name" value="NAD(P)-bd_dom_sf"/>
</dbReference>
<evidence type="ECO:0008006" key="5">
    <source>
        <dbReference type="Google" id="ProtNLM"/>
    </source>
</evidence>
<dbReference type="Proteomes" id="UP000030746">
    <property type="component" value="Unassembled WGS sequence"/>
</dbReference>
<dbReference type="Pfam" id="PF13561">
    <property type="entry name" value="adh_short_C2"/>
    <property type="match status" value="1"/>
</dbReference>
<dbReference type="PRINTS" id="PR00081">
    <property type="entry name" value="GDHRDH"/>
</dbReference>
<evidence type="ECO:0000313" key="3">
    <source>
        <dbReference type="EMBL" id="ESO82883.1"/>
    </source>
</evidence>
<dbReference type="HOGENOM" id="CLU_010194_1_1_1"/>
<dbReference type="OrthoDB" id="1669814at2759"/>
<dbReference type="Gene3D" id="3.40.50.720">
    <property type="entry name" value="NAD(P)-binding Rossmann-like Domain"/>
    <property type="match status" value="1"/>
</dbReference>
<dbReference type="InterPro" id="IPR020904">
    <property type="entry name" value="Sc_DH/Rdtase_CS"/>
</dbReference>
<organism evidence="3 4">
    <name type="scientific">Lottia gigantea</name>
    <name type="common">Giant owl limpet</name>
    <dbReference type="NCBI Taxonomy" id="225164"/>
    <lineage>
        <taxon>Eukaryota</taxon>
        <taxon>Metazoa</taxon>
        <taxon>Spiralia</taxon>
        <taxon>Lophotrochozoa</taxon>
        <taxon>Mollusca</taxon>
        <taxon>Gastropoda</taxon>
        <taxon>Patellogastropoda</taxon>
        <taxon>Lottioidea</taxon>
        <taxon>Lottiidae</taxon>
        <taxon>Lottia</taxon>
    </lineage>
</organism>
<gene>
    <name evidence="3" type="ORF">LOTGIDRAFT_211528</name>
</gene>
<evidence type="ECO:0000256" key="1">
    <source>
        <dbReference type="ARBA" id="ARBA00006484"/>
    </source>
</evidence>
<dbReference type="SUPFAM" id="SSF51735">
    <property type="entry name" value="NAD(P)-binding Rossmann-fold domains"/>
    <property type="match status" value="1"/>
</dbReference>
<evidence type="ECO:0000256" key="2">
    <source>
        <dbReference type="ARBA" id="ARBA00023002"/>
    </source>
</evidence>
<keyword evidence="4" id="KW-1185">Reference proteome</keyword>
<dbReference type="GO" id="GO:0004090">
    <property type="term" value="F:carbonyl reductase (NADPH) activity"/>
    <property type="evidence" value="ECO:0007669"/>
    <property type="project" value="TreeGrafter"/>
</dbReference>
<evidence type="ECO:0000313" key="4">
    <source>
        <dbReference type="Proteomes" id="UP000030746"/>
    </source>
</evidence>
<comment type="similarity">
    <text evidence="1">Belongs to the short-chain dehydrogenases/reductases (SDR) family.</text>
</comment>
<dbReference type="STRING" id="225164.V3YXT8"/>
<dbReference type="KEGG" id="lgi:LOTGIDRAFT_211528"/>
<reference evidence="3 4" key="1">
    <citation type="journal article" date="2013" name="Nature">
        <title>Insights into bilaterian evolution from three spiralian genomes.</title>
        <authorList>
            <person name="Simakov O."/>
            <person name="Marletaz F."/>
            <person name="Cho S.J."/>
            <person name="Edsinger-Gonzales E."/>
            <person name="Havlak P."/>
            <person name="Hellsten U."/>
            <person name="Kuo D.H."/>
            <person name="Larsson T."/>
            <person name="Lv J."/>
            <person name="Arendt D."/>
            <person name="Savage R."/>
            <person name="Osoegawa K."/>
            <person name="de Jong P."/>
            <person name="Grimwood J."/>
            <person name="Chapman J.A."/>
            <person name="Shapiro H."/>
            <person name="Aerts A."/>
            <person name="Otillar R.P."/>
            <person name="Terry A.Y."/>
            <person name="Boore J.L."/>
            <person name="Grigoriev I.V."/>
            <person name="Lindberg D.R."/>
            <person name="Seaver E.C."/>
            <person name="Weisblat D.A."/>
            <person name="Putnam N.H."/>
            <person name="Rokhsar D.S."/>
        </authorList>
    </citation>
    <scope>NUCLEOTIDE SEQUENCE [LARGE SCALE GENOMIC DNA]</scope>
</reference>
<protein>
    <recommendedName>
        <fullName evidence="5">Dehydrogenase/reductase SDR family member 4</fullName>
    </recommendedName>
</protein>
<dbReference type="InterPro" id="IPR002347">
    <property type="entry name" value="SDR_fam"/>
</dbReference>
<dbReference type="AlphaFoldDB" id="V3YXT8"/>
<dbReference type="GeneID" id="20246298"/>
<dbReference type="CTD" id="20246298"/>
<dbReference type="OMA" id="WEVANVI"/>
<dbReference type="PROSITE" id="PS00061">
    <property type="entry name" value="ADH_SHORT"/>
    <property type="match status" value="1"/>
</dbReference>
<dbReference type="NCBIfam" id="NF005559">
    <property type="entry name" value="PRK07231.1"/>
    <property type="match status" value="1"/>
</dbReference>
<sequence>MASCAGKLLGKVAIVTASTEGIGFAIARRLGQDGAKVMISSRKEDNVKQAVEKLKNEKLEVEGMVCHVGKTNDRSNLVKKTIERFGAIDILVSNAAVNPYFGPMMNIKEEQWDKIFDINVKAAFLLCQEAVPHIAKRGSGSIILVSSVAGYSPLSLLGPYGVSKTALLGLAKAMAPELAQSNIRVNVLAPGIIKTNFSKAIWTNDNVHNQVVKQIPMNRMGEPEDCAGTVSFLASDDSKYITGESILVTGGMTARL</sequence>
<dbReference type="RefSeq" id="XP_009066673.1">
    <property type="nucleotide sequence ID" value="XM_009068425.1"/>
</dbReference>
<name>V3YXT8_LOTGI</name>